<dbReference type="AlphaFoldDB" id="A0A026WGD4"/>
<name>A0A026WGD4_OOCBI</name>
<evidence type="ECO:0000313" key="3">
    <source>
        <dbReference type="Proteomes" id="UP000053097"/>
    </source>
</evidence>
<evidence type="ECO:0000313" key="2">
    <source>
        <dbReference type="EMBL" id="EZA54109.1"/>
    </source>
</evidence>
<protein>
    <submittedName>
        <fullName evidence="2">Uncharacterized protein</fullName>
    </submittedName>
</protein>
<feature type="region of interest" description="Disordered" evidence="1">
    <location>
        <begin position="1"/>
        <end position="69"/>
    </location>
</feature>
<dbReference type="Proteomes" id="UP000053097">
    <property type="component" value="Unassembled WGS sequence"/>
</dbReference>
<feature type="compositionally biased region" description="Basic and acidic residues" evidence="1">
    <location>
        <begin position="53"/>
        <end position="67"/>
    </location>
</feature>
<feature type="compositionally biased region" description="Basic and acidic residues" evidence="1">
    <location>
        <begin position="31"/>
        <end position="44"/>
    </location>
</feature>
<dbReference type="EMBL" id="KK107260">
    <property type="protein sequence ID" value="EZA54109.1"/>
    <property type="molecule type" value="Genomic_DNA"/>
</dbReference>
<accession>A0A026WGD4</accession>
<proteinExistence type="predicted"/>
<keyword evidence="3" id="KW-1185">Reference proteome</keyword>
<organism evidence="2 3">
    <name type="scientific">Ooceraea biroi</name>
    <name type="common">Clonal raider ant</name>
    <name type="synonym">Cerapachys biroi</name>
    <dbReference type="NCBI Taxonomy" id="2015173"/>
    <lineage>
        <taxon>Eukaryota</taxon>
        <taxon>Metazoa</taxon>
        <taxon>Ecdysozoa</taxon>
        <taxon>Arthropoda</taxon>
        <taxon>Hexapoda</taxon>
        <taxon>Insecta</taxon>
        <taxon>Pterygota</taxon>
        <taxon>Neoptera</taxon>
        <taxon>Endopterygota</taxon>
        <taxon>Hymenoptera</taxon>
        <taxon>Apocrita</taxon>
        <taxon>Aculeata</taxon>
        <taxon>Formicoidea</taxon>
        <taxon>Formicidae</taxon>
        <taxon>Dorylinae</taxon>
        <taxon>Ooceraea</taxon>
    </lineage>
</organism>
<evidence type="ECO:0000256" key="1">
    <source>
        <dbReference type="SAM" id="MobiDB-lite"/>
    </source>
</evidence>
<gene>
    <name evidence="2" type="ORF">X777_05959</name>
</gene>
<reference evidence="2 3" key="1">
    <citation type="journal article" date="2014" name="Curr. Biol.">
        <title>The genome of the clonal raider ant Cerapachys biroi.</title>
        <authorList>
            <person name="Oxley P.R."/>
            <person name="Ji L."/>
            <person name="Fetter-Pruneda I."/>
            <person name="McKenzie S.K."/>
            <person name="Li C."/>
            <person name="Hu H."/>
            <person name="Zhang G."/>
            <person name="Kronauer D.J."/>
        </authorList>
    </citation>
    <scope>NUCLEOTIDE SEQUENCE [LARGE SCALE GENOMIC DNA]</scope>
</reference>
<feature type="compositionally biased region" description="Basic residues" evidence="1">
    <location>
        <begin position="1"/>
        <end position="24"/>
    </location>
</feature>
<sequence length="87" mass="10255">MQSRGRWKWPGRRGTRRQRERVKRQTCAGSRTERKKEEESESHGGRGRRRRIAKEGARTAYELRDEQPGYTNRLRATSMRHGCQLAG</sequence>